<organism evidence="11 12">
    <name type="scientific">Caldibacillus debilis</name>
    <dbReference type="NCBI Taxonomy" id="301148"/>
    <lineage>
        <taxon>Bacteria</taxon>
        <taxon>Bacillati</taxon>
        <taxon>Bacillota</taxon>
        <taxon>Bacilli</taxon>
        <taxon>Bacillales</taxon>
        <taxon>Bacillaceae</taxon>
        <taxon>Caldibacillus</taxon>
    </lineage>
</organism>
<evidence type="ECO:0000256" key="6">
    <source>
        <dbReference type="ARBA" id="ARBA00022695"/>
    </source>
</evidence>
<evidence type="ECO:0000256" key="4">
    <source>
        <dbReference type="ARBA" id="ARBA00022478"/>
    </source>
</evidence>
<dbReference type="GO" id="GO:0006351">
    <property type="term" value="P:DNA-templated transcription"/>
    <property type="evidence" value="ECO:0007669"/>
    <property type="project" value="UniProtKB-UniRule"/>
</dbReference>
<gene>
    <name evidence="10" type="primary">rpoZ</name>
    <name evidence="11" type="ORF">C6P37_05770</name>
</gene>
<proteinExistence type="inferred from homology"/>
<evidence type="ECO:0000256" key="10">
    <source>
        <dbReference type="HAMAP-Rule" id="MF_00366"/>
    </source>
</evidence>
<dbReference type="GO" id="GO:0003899">
    <property type="term" value="F:DNA-directed RNA polymerase activity"/>
    <property type="evidence" value="ECO:0007669"/>
    <property type="project" value="UniProtKB-UniRule"/>
</dbReference>
<dbReference type="GO" id="GO:0003677">
    <property type="term" value="F:DNA binding"/>
    <property type="evidence" value="ECO:0007669"/>
    <property type="project" value="UniProtKB-UniRule"/>
</dbReference>
<evidence type="ECO:0000256" key="5">
    <source>
        <dbReference type="ARBA" id="ARBA00022679"/>
    </source>
</evidence>
<dbReference type="SUPFAM" id="SSF63562">
    <property type="entry name" value="RPB6/omega subunit-like"/>
    <property type="match status" value="1"/>
</dbReference>
<dbReference type="InterPro" id="IPR036161">
    <property type="entry name" value="RPB6/omega-like_sf"/>
</dbReference>
<dbReference type="InterPro" id="IPR006110">
    <property type="entry name" value="Pol_omega/Rpo6/RPB6"/>
</dbReference>
<dbReference type="Gene3D" id="3.90.940.10">
    <property type="match status" value="1"/>
</dbReference>
<evidence type="ECO:0000313" key="11">
    <source>
        <dbReference type="EMBL" id="REJ29447.1"/>
    </source>
</evidence>
<dbReference type="SMART" id="SM01409">
    <property type="entry name" value="RNA_pol_Rpb6"/>
    <property type="match status" value="1"/>
</dbReference>
<dbReference type="Pfam" id="PF01192">
    <property type="entry name" value="RNA_pol_Rpb6"/>
    <property type="match status" value="1"/>
</dbReference>
<dbReference type="HAMAP" id="MF_00366">
    <property type="entry name" value="RNApol_bact_RpoZ"/>
    <property type="match status" value="1"/>
</dbReference>
<dbReference type="GO" id="GO:0000428">
    <property type="term" value="C:DNA-directed RNA polymerase complex"/>
    <property type="evidence" value="ECO:0007669"/>
    <property type="project" value="UniProtKB-KW"/>
</dbReference>
<name>A0A3E0K5S5_9BACI</name>
<evidence type="ECO:0000256" key="7">
    <source>
        <dbReference type="ARBA" id="ARBA00023163"/>
    </source>
</evidence>
<evidence type="ECO:0000256" key="9">
    <source>
        <dbReference type="ARBA" id="ARBA00048552"/>
    </source>
</evidence>
<keyword evidence="7 10" id="KW-0804">Transcription</keyword>
<dbReference type="Proteomes" id="UP000257014">
    <property type="component" value="Unassembled WGS sequence"/>
</dbReference>
<evidence type="ECO:0000256" key="2">
    <source>
        <dbReference type="ARBA" id="ARBA00012418"/>
    </source>
</evidence>
<sequence length="71" mass="8191">MLYPSIDDLLQKVDSKYLLVTIAAKRAREIQDTKEYYLDRYVSEKNVGKALEEINAGMLTVEKPQIKDSLK</sequence>
<dbReference type="PANTHER" id="PTHR34476">
    <property type="entry name" value="DNA-DIRECTED RNA POLYMERASE SUBUNIT OMEGA"/>
    <property type="match status" value="1"/>
</dbReference>
<keyword evidence="6 10" id="KW-0548">Nucleotidyltransferase</keyword>
<dbReference type="NCBIfam" id="TIGR00690">
    <property type="entry name" value="rpoZ"/>
    <property type="match status" value="1"/>
</dbReference>
<dbReference type="AlphaFoldDB" id="A0A3E0K5S5"/>
<accession>A0A3E0K5S5</accession>
<comment type="catalytic activity">
    <reaction evidence="9 10">
        <text>RNA(n) + a ribonucleoside 5'-triphosphate = RNA(n+1) + diphosphate</text>
        <dbReference type="Rhea" id="RHEA:21248"/>
        <dbReference type="Rhea" id="RHEA-COMP:14527"/>
        <dbReference type="Rhea" id="RHEA-COMP:17342"/>
        <dbReference type="ChEBI" id="CHEBI:33019"/>
        <dbReference type="ChEBI" id="CHEBI:61557"/>
        <dbReference type="ChEBI" id="CHEBI:140395"/>
        <dbReference type="EC" id="2.7.7.6"/>
    </reaction>
</comment>
<keyword evidence="4 10" id="KW-0240">DNA-directed RNA polymerase</keyword>
<dbReference type="EC" id="2.7.7.6" evidence="2 10"/>
<evidence type="ECO:0000256" key="8">
    <source>
        <dbReference type="ARBA" id="ARBA00029924"/>
    </source>
</evidence>
<comment type="function">
    <text evidence="10">Promotes RNA polymerase assembly. Latches the N- and C-terminal regions of the beta' subunit thereby facilitating its interaction with the beta and alpha subunits.</text>
</comment>
<comment type="similarity">
    <text evidence="1 10">Belongs to the RNA polymerase subunit omega family.</text>
</comment>
<evidence type="ECO:0000256" key="1">
    <source>
        <dbReference type="ARBA" id="ARBA00006711"/>
    </source>
</evidence>
<comment type="caution">
    <text evidence="11">The sequence shown here is derived from an EMBL/GenBank/DDBJ whole genome shotgun (WGS) entry which is preliminary data.</text>
</comment>
<comment type="subunit">
    <text evidence="10">The RNAP catalytic core consists of 2 alpha, 1 beta, 1 beta' and 1 omega subunit. When a sigma factor is associated with the core the holoenzyme is formed, which can initiate transcription.</text>
</comment>
<evidence type="ECO:0000313" key="12">
    <source>
        <dbReference type="Proteomes" id="UP000257014"/>
    </source>
</evidence>
<keyword evidence="5 10" id="KW-0808">Transferase</keyword>
<protein>
    <recommendedName>
        <fullName evidence="3 10">DNA-directed RNA polymerase subunit omega</fullName>
        <shortName evidence="10">RNAP omega subunit</shortName>
        <ecNumber evidence="2 10">2.7.7.6</ecNumber>
    </recommendedName>
    <alternativeName>
        <fullName evidence="10">RNA polymerase omega subunit</fullName>
    </alternativeName>
    <alternativeName>
        <fullName evidence="8 10">Transcriptase subunit omega</fullName>
    </alternativeName>
</protein>
<dbReference type="PANTHER" id="PTHR34476:SF1">
    <property type="entry name" value="DNA-DIRECTED RNA POLYMERASE SUBUNIT OMEGA"/>
    <property type="match status" value="1"/>
</dbReference>
<dbReference type="RefSeq" id="WP_020155426.1">
    <property type="nucleotide sequence ID" value="NZ_JBAIZG010000046.1"/>
</dbReference>
<dbReference type="InterPro" id="IPR003716">
    <property type="entry name" value="DNA-dir_RNA_pol_omega"/>
</dbReference>
<evidence type="ECO:0000256" key="3">
    <source>
        <dbReference type="ARBA" id="ARBA00013725"/>
    </source>
</evidence>
<dbReference type="EMBL" id="QEWE01000014">
    <property type="protein sequence ID" value="REJ29447.1"/>
    <property type="molecule type" value="Genomic_DNA"/>
</dbReference>
<reference evidence="11 12" key="1">
    <citation type="submission" date="2018-03" db="EMBL/GenBank/DDBJ databases">
        <authorList>
            <person name="Keele B.F."/>
        </authorList>
    </citation>
    <scope>NUCLEOTIDE SEQUENCE [LARGE SCALE GENOMIC DNA]</scope>
    <source>
        <strain evidence="11">ZCTH4_d</strain>
    </source>
</reference>